<dbReference type="PANTHER" id="PTHR23056:SF138">
    <property type="entry name" value="CALCINEURIN B-LIKE PROTEIN 3"/>
    <property type="match status" value="1"/>
</dbReference>
<comment type="subunit">
    <text evidence="3">Homodimer. Interacts with CIPK.</text>
</comment>
<dbReference type="InterPro" id="IPR045198">
    <property type="entry name" value="CNBL1-10"/>
</dbReference>
<accession>A0ABR2DTB8</accession>
<dbReference type="SMART" id="SM00054">
    <property type="entry name" value="EFh"/>
    <property type="match status" value="3"/>
</dbReference>
<feature type="domain" description="EF-hand" evidence="4">
    <location>
        <begin position="192"/>
        <end position="227"/>
    </location>
</feature>
<keyword evidence="1 3" id="KW-0677">Repeat</keyword>
<dbReference type="InterPro" id="IPR002048">
    <property type="entry name" value="EF_hand_dom"/>
</dbReference>
<gene>
    <name evidence="5" type="ORF">V6N12_026598</name>
</gene>
<comment type="similarity">
    <text evidence="2 3">Belongs to the calcineurin regulatory subunit family.</text>
</comment>
<evidence type="ECO:0000313" key="6">
    <source>
        <dbReference type="Proteomes" id="UP001472677"/>
    </source>
</evidence>
<evidence type="ECO:0000313" key="5">
    <source>
        <dbReference type="EMBL" id="KAK8545777.1"/>
    </source>
</evidence>
<organism evidence="5 6">
    <name type="scientific">Hibiscus sabdariffa</name>
    <name type="common">roselle</name>
    <dbReference type="NCBI Taxonomy" id="183260"/>
    <lineage>
        <taxon>Eukaryota</taxon>
        <taxon>Viridiplantae</taxon>
        <taxon>Streptophyta</taxon>
        <taxon>Embryophyta</taxon>
        <taxon>Tracheophyta</taxon>
        <taxon>Spermatophyta</taxon>
        <taxon>Magnoliopsida</taxon>
        <taxon>eudicotyledons</taxon>
        <taxon>Gunneridae</taxon>
        <taxon>Pentapetalae</taxon>
        <taxon>rosids</taxon>
        <taxon>malvids</taxon>
        <taxon>Malvales</taxon>
        <taxon>Malvaceae</taxon>
        <taxon>Malvoideae</taxon>
        <taxon>Hibiscus</taxon>
    </lineage>
</organism>
<feature type="domain" description="EF-hand" evidence="4">
    <location>
        <begin position="236"/>
        <end position="271"/>
    </location>
</feature>
<proteinExistence type="inferred from homology"/>
<keyword evidence="3" id="KW-0472">Membrane</keyword>
<comment type="function">
    <text evidence="3">Acts as a calcium sensor. CBL proteins interact with CIPK serine-threonine protein kinases. Binding of a CBL protein to the regulatory NAF domain of a CIPK protein lead to the activation of the kinase in a calcium-dependent manner.</text>
</comment>
<evidence type="ECO:0000256" key="3">
    <source>
        <dbReference type="RuleBase" id="RU369080"/>
    </source>
</evidence>
<evidence type="ECO:0000256" key="1">
    <source>
        <dbReference type="ARBA" id="ARBA00022737"/>
    </source>
</evidence>
<protein>
    <recommendedName>
        <fullName evidence="3">Calcineurin B-like protein</fullName>
    </recommendedName>
</protein>
<dbReference type="PANTHER" id="PTHR23056">
    <property type="entry name" value="CALCINEURIN B"/>
    <property type="match status" value="1"/>
</dbReference>
<keyword evidence="6" id="KW-1185">Reference proteome</keyword>
<dbReference type="PROSITE" id="PS50222">
    <property type="entry name" value="EF_HAND_2"/>
    <property type="match status" value="3"/>
</dbReference>
<comment type="subcellular location">
    <subcellularLocation>
        <location evidence="3">Membrane</location>
    </subcellularLocation>
</comment>
<dbReference type="Pfam" id="PF13499">
    <property type="entry name" value="EF-hand_7"/>
    <property type="match status" value="1"/>
</dbReference>
<feature type="domain" description="EF-hand" evidence="4">
    <location>
        <begin position="155"/>
        <end position="190"/>
    </location>
</feature>
<comment type="caution">
    <text evidence="5">The sequence shown here is derived from an EMBL/GenBank/DDBJ whole genome shotgun (WGS) entry which is preliminary data.</text>
</comment>
<dbReference type="SUPFAM" id="SSF47473">
    <property type="entry name" value="EF-hand"/>
    <property type="match status" value="1"/>
</dbReference>
<evidence type="ECO:0000259" key="4">
    <source>
        <dbReference type="PROSITE" id="PS50222"/>
    </source>
</evidence>
<dbReference type="InterPro" id="IPR011992">
    <property type="entry name" value="EF-hand-dom_pair"/>
</dbReference>
<name>A0ABR2DTB8_9ROSI</name>
<reference evidence="5 6" key="1">
    <citation type="journal article" date="2024" name="G3 (Bethesda)">
        <title>Genome assembly of Hibiscus sabdariffa L. provides insights into metabolisms of medicinal natural products.</title>
        <authorList>
            <person name="Kim T."/>
        </authorList>
    </citation>
    <scope>NUCLEOTIDE SEQUENCE [LARGE SCALE GENOMIC DNA]</scope>
    <source>
        <strain evidence="5">TK-2024</strain>
        <tissue evidence="5">Old leaves</tissue>
    </source>
</reference>
<sequence length="299" mass="34143">MEKAEEVTKSPKTSQACKAKLSHKLSFGEVNLEEMDRHRTLYANATPRAAAAGGRPSGSKLNCLCSPTTHAGSFRCRYHRAGMPRGDFPYYYPFSLSPSEDIVLNLRKPSILISTNQIGHFGLKLTDFEVLRILNFLQGRLFEEFQLALFKTNKKESLFADRVFDLFDTKHNGILGFEEFARALSVFHPNAPIDDKIEFSFQLYDLKQQGYIERQEVKQMVVATLAESGMNLSDDVIESIIDKTFEEADTKHDGRIDKEEWRSLVLRHPSLLKNMTLQYLKDITTTFPSFVFHSQVDDT</sequence>
<dbReference type="Proteomes" id="UP001472677">
    <property type="component" value="Unassembled WGS sequence"/>
</dbReference>
<dbReference type="Pfam" id="PF13833">
    <property type="entry name" value="EF-hand_8"/>
    <property type="match status" value="1"/>
</dbReference>
<dbReference type="Gene3D" id="1.10.238.10">
    <property type="entry name" value="EF-hand"/>
    <property type="match status" value="1"/>
</dbReference>
<dbReference type="EMBL" id="JBBPBM010000023">
    <property type="protein sequence ID" value="KAK8545777.1"/>
    <property type="molecule type" value="Genomic_DNA"/>
</dbReference>
<dbReference type="PRINTS" id="PR00450">
    <property type="entry name" value="RECOVERIN"/>
</dbReference>
<keyword evidence="3" id="KW-0106">Calcium</keyword>
<evidence type="ECO:0000256" key="2">
    <source>
        <dbReference type="ARBA" id="ARBA00023774"/>
    </source>
</evidence>
<keyword evidence="3" id="KW-0479">Metal-binding</keyword>